<protein>
    <recommendedName>
        <fullName evidence="6">DUF1236 domain-containing protein</fullName>
    </recommendedName>
</protein>
<sequence>MIKRLLLAAVLAAIPATAFAQDKGPIIRDPNGGSMHDPVLAGRETNFVPFFAPPPRAHAAGMINDDAAFRNYVMAQRMRSYRYAEPVEVGTVLPARGVVYRNVPAEYGAPGYRYTVVNNEAVIVEPRTRRVVEIIE</sequence>
<dbReference type="EMBL" id="FUYX01000004">
    <property type="protein sequence ID" value="SKB65778.1"/>
    <property type="molecule type" value="Genomic_DNA"/>
</dbReference>
<dbReference type="InterPro" id="IPR009642">
    <property type="entry name" value="DUF1236"/>
</dbReference>
<evidence type="ECO:0008006" key="6">
    <source>
        <dbReference type="Google" id="ProtNLM"/>
    </source>
</evidence>
<feature type="signal peptide" evidence="1">
    <location>
        <begin position="1"/>
        <end position="20"/>
    </location>
</feature>
<dbReference type="RefSeq" id="WP_055727113.1">
    <property type="nucleotide sequence ID" value="NZ_LMAR01000020.1"/>
</dbReference>
<proteinExistence type="predicted"/>
<accession>A0A0Q3I9V5</accession>
<gene>
    <name evidence="2" type="ORF">ARD30_09415</name>
    <name evidence="3" type="ORF">SAMN05660750_01675</name>
</gene>
<dbReference type="AlphaFoldDB" id="A0A0Q3I9V5"/>
<evidence type="ECO:0000313" key="4">
    <source>
        <dbReference type="Proteomes" id="UP000051562"/>
    </source>
</evidence>
<feature type="chain" id="PRO_5014520376" description="DUF1236 domain-containing protein" evidence="1">
    <location>
        <begin position="21"/>
        <end position="136"/>
    </location>
</feature>
<dbReference type="EMBL" id="LMAR01000020">
    <property type="protein sequence ID" value="KQK31605.1"/>
    <property type="molecule type" value="Genomic_DNA"/>
</dbReference>
<keyword evidence="1" id="KW-0732">Signal</keyword>
<name>A0A0Q3I9V5_9HYPH</name>
<evidence type="ECO:0000313" key="5">
    <source>
        <dbReference type="Proteomes" id="UP000190130"/>
    </source>
</evidence>
<keyword evidence="4" id="KW-1185">Reference proteome</keyword>
<dbReference type="Pfam" id="PF06823">
    <property type="entry name" value="DUF1236"/>
    <property type="match status" value="1"/>
</dbReference>
<organism evidence="2 4">
    <name type="scientific">Bosea thiooxidans</name>
    <dbReference type="NCBI Taxonomy" id="53254"/>
    <lineage>
        <taxon>Bacteria</taxon>
        <taxon>Pseudomonadati</taxon>
        <taxon>Pseudomonadota</taxon>
        <taxon>Alphaproteobacteria</taxon>
        <taxon>Hyphomicrobiales</taxon>
        <taxon>Boseaceae</taxon>
        <taxon>Bosea</taxon>
    </lineage>
</organism>
<dbReference type="STRING" id="53254.SAMN05660750_01675"/>
<reference evidence="2 4" key="1">
    <citation type="submission" date="2015-10" db="EMBL/GenBank/DDBJ databases">
        <title>Draft genome of Bosea thiooxidans.</title>
        <authorList>
            <person name="Wang X."/>
        </authorList>
    </citation>
    <scope>NUCLEOTIDE SEQUENCE [LARGE SCALE GENOMIC DNA]</scope>
    <source>
        <strain evidence="2 4">CGMCC 9174</strain>
    </source>
</reference>
<evidence type="ECO:0000313" key="2">
    <source>
        <dbReference type="EMBL" id="KQK31605.1"/>
    </source>
</evidence>
<dbReference type="Proteomes" id="UP000051562">
    <property type="component" value="Unassembled WGS sequence"/>
</dbReference>
<evidence type="ECO:0000256" key="1">
    <source>
        <dbReference type="SAM" id="SignalP"/>
    </source>
</evidence>
<reference evidence="3 5" key="2">
    <citation type="submission" date="2017-02" db="EMBL/GenBank/DDBJ databases">
        <authorList>
            <person name="Peterson S.W."/>
        </authorList>
    </citation>
    <scope>NUCLEOTIDE SEQUENCE [LARGE SCALE GENOMIC DNA]</scope>
    <source>
        <strain evidence="3 5">DSM 9653</strain>
    </source>
</reference>
<evidence type="ECO:0000313" key="3">
    <source>
        <dbReference type="EMBL" id="SKB65778.1"/>
    </source>
</evidence>
<dbReference type="Proteomes" id="UP000190130">
    <property type="component" value="Unassembled WGS sequence"/>
</dbReference>